<dbReference type="PANTHER" id="PTHR24198">
    <property type="entry name" value="ANKYRIN REPEAT AND PROTEIN KINASE DOMAIN-CONTAINING PROTEIN"/>
    <property type="match status" value="1"/>
</dbReference>
<dbReference type="PRINTS" id="PR01415">
    <property type="entry name" value="ANKYRIN"/>
</dbReference>
<feature type="compositionally biased region" description="Low complexity" evidence="4">
    <location>
        <begin position="1166"/>
        <end position="1175"/>
    </location>
</feature>
<evidence type="ECO:0000256" key="1">
    <source>
        <dbReference type="ARBA" id="ARBA00022737"/>
    </source>
</evidence>
<name>A0A7D8UK37_9HELO</name>
<feature type="repeat" description="ANK" evidence="3">
    <location>
        <begin position="490"/>
        <end position="522"/>
    </location>
</feature>
<feature type="repeat" description="ANK" evidence="3">
    <location>
        <begin position="520"/>
        <end position="552"/>
    </location>
</feature>
<evidence type="ECO:0000256" key="4">
    <source>
        <dbReference type="SAM" id="MobiDB-lite"/>
    </source>
</evidence>
<dbReference type="Pfam" id="PF14420">
    <property type="entry name" value="Clr5"/>
    <property type="match status" value="1"/>
</dbReference>
<feature type="repeat" description="ANK" evidence="3">
    <location>
        <begin position="1012"/>
        <end position="1044"/>
    </location>
</feature>
<feature type="repeat" description="ANK" evidence="3">
    <location>
        <begin position="1079"/>
        <end position="1111"/>
    </location>
</feature>
<evidence type="ECO:0000313" key="7">
    <source>
        <dbReference type="Proteomes" id="UP000481288"/>
    </source>
</evidence>
<feature type="repeat" description="ANK" evidence="3">
    <location>
        <begin position="606"/>
        <end position="638"/>
    </location>
</feature>
<feature type="repeat" description="ANK" evidence="3">
    <location>
        <begin position="574"/>
        <end position="603"/>
    </location>
</feature>
<dbReference type="PANTHER" id="PTHR24198:SF165">
    <property type="entry name" value="ANKYRIN REPEAT-CONTAINING PROTEIN-RELATED"/>
    <property type="match status" value="1"/>
</dbReference>
<feature type="repeat" description="ANK" evidence="3">
    <location>
        <begin position="813"/>
        <end position="840"/>
    </location>
</feature>
<feature type="domain" description="Clr5" evidence="5">
    <location>
        <begin position="2"/>
        <end position="54"/>
    </location>
</feature>
<dbReference type="Pfam" id="PF00023">
    <property type="entry name" value="Ank"/>
    <property type="match status" value="2"/>
</dbReference>
<evidence type="ECO:0000313" key="6">
    <source>
        <dbReference type="EMBL" id="TVY50444.1"/>
    </source>
</evidence>
<reference evidence="6 7" key="1">
    <citation type="submission" date="2018-05" db="EMBL/GenBank/DDBJ databases">
        <title>Whole genome sequencing for identification of molecular markers to develop diagnostic detection tools for the regulated plant pathogen Lachnellula willkommii.</title>
        <authorList>
            <person name="Giroux E."/>
            <person name="Bilodeau G."/>
        </authorList>
    </citation>
    <scope>NUCLEOTIDE SEQUENCE [LARGE SCALE GENOMIC DNA]</scope>
    <source>
        <strain evidence="6 7">CBS 625.97</strain>
    </source>
</reference>
<dbReference type="Proteomes" id="UP000481288">
    <property type="component" value="Unassembled WGS sequence"/>
</dbReference>
<keyword evidence="2 3" id="KW-0040">ANK repeat</keyword>
<feature type="repeat" description="ANK" evidence="3">
    <location>
        <begin position="1047"/>
        <end position="1079"/>
    </location>
</feature>
<organism evidence="6 7">
    <name type="scientific">Lachnellula cervina</name>
    <dbReference type="NCBI Taxonomy" id="1316786"/>
    <lineage>
        <taxon>Eukaryota</taxon>
        <taxon>Fungi</taxon>
        <taxon>Dikarya</taxon>
        <taxon>Ascomycota</taxon>
        <taxon>Pezizomycotina</taxon>
        <taxon>Leotiomycetes</taxon>
        <taxon>Helotiales</taxon>
        <taxon>Lachnaceae</taxon>
        <taxon>Lachnellula</taxon>
    </lineage>
</organism>
<evidence type="ECO:0000256" key="2">
    <source>
        <dbReference type="ARBA" id="ARBA00023043"/>
    </source>
</evidence>
<protein>
    <submittedName>
        <fullName evidence="6">Ankyrin repeat domain-containing protein 50</fullName>
    </submittedName>
</protein>
<dbReference type="SUPFAM" id="SSF48403">
    <property type="entry name" value="Ankyrin repeat"/>
    <property type="match status" value="3"/>
</dbReference>
<dbReference type="InterPro" id="IPR025676">
    <property type="entry name" value="Clr5_dom"/>
</dbReference>
<sequence length="1198" mass="132170">MALPWETHQDLLKALWISQNKKYEEVQAEMKIHHNFNASKNQYVAQFKKWGWRKNIATAEWQSINKTIVRRNDKGRKSEIYLNNVLIPNAKVRKEISRNVPLSSELAQVPSTPPPIPDIQIRTPPSTPSASFTINMPRISTNSSALVQLKRKQSSQIDIEPSGSKVQRISVQHRSVREQSFQHVFSATGLSANGGDKLPYFEFQELFRSLNLADTLLKGKFFDQVPSPSIVPSNPLFLLDNAESEWSLDYGCDNFEPEGSIEQTSKQKSIGHFYKSFANLLIPLDYKEEYQDQLDANKRLQEQLPTLLKNMPERYSGEYQFIMESLLGPPQLSSALCLLEIVVYLFSNNVIQAQPDTIIEWIVEIIPFEALGKILQTKLPTLQAFQCALFLYGIKTGSNSFVTDLLDLDVGLQDFVRTSDQALKEAIIAGNTETVQLILGLGEIKYNLSGVSGWPSWRQALLKGKFSTEIARLLVEIGADVCGEIIDGQYESFPLDAAIFRGDFELAQYLLSVGADVNPGNRGYLGMAVTTGQINILRLLLDHGADVHVVYDSSEKPHEFGKYDITENPRIVGTALQAAAARGCIEMVKMLLQAGSAINKPAHSEYGKTALYAAVDAGFINIVELLLRAGATVDAPGTCLSEYPRTALLRAAETDNLAMLDVLLKFGADPNAPAFSYHGATVLEAARRHSNSTATVSRLLLAGSNYESRHHDPVRLRYMKVRLVEAIIRGDIANIYRLLQMGTEVDMEPVECGVWYEGRYPWYGKKTRPATRVTILHWAIASEKIDSEVFGHLVVKVKNFDEQNYINTLEPVLHEAVWRRRIDFVHILLDAGVDVDLVSTVTSFHLSGPYLSDQCVTALHIAALQGDFDLVSLLLDRGANINLTLLDAFTPLQLLLIRHYDDDEVDIPPPFDLFDLFELFISRGADVNAPPPAIRFGMTALQIAAGPKGKVDGPAQTRMVLRLLHLGANVNEPAAENSGQTALRAASKSGNLYIVVILLDHGAEINAPASNWGGTALQFASGGGHIKVVQLLLSRGAEVNAPGSQVGGYTALQIASQEGHIKVVQLLLSRGAEVNAPGYVYTAIDGAAAHGRLDMVQLLINAGADCNLPLEQRYVSALRHAKGAWDVNFGVVSLLQKYRDRVVEEWNKMRVQEIHLGGNMEHGSTESDNSSSDSSSESDSDSDYDSELEGVVDAGIEE</sequence>
<dbReference type="PROSITE" id="PS50297">
    <property type="entry name" value="ANK_REP_REGION"/>
    <property type="match status" value="7"/>
</dbReference>
<feature type="region of interest" description="Disordered" evidence="4">
    <location>
        <begin position="1157"/>
        <end position="1198"/>
    </location>
</feature>
<dbReference type="SMART" id="SM00248">
    <property type="entry name" value="ANK"/>
    <property type="match status" value="17"/>
</dbReference>
<dbReference type="Gene3D" id="1.25.40.20">
    <property type="entry name" value="Ankyrin repeat-containing domain"/>
    <property type="match status" value="2"/>
</dbReference>
<dbReference type="Pfam" id="PF12796">
    <property type="entry name" value="Ank_2"/>
    <property type="match status" value="3"/>
</dbReference>
<gene>
    <name evidence="6" type="primary">ANKRD50_0</name>
    <name evidence="6" type="ORF">LCER1_G008309</name>
</gene>
<accession>A0A7D8UK37</accession>
<evidence type="ECO:0000256" key="3">
    <source>
        <dbReference type="PROSITE-ProRule" id="PRU00023"/>
    </source>
</evidence>
<dbReference type="GO" id="GO:0005737">
    <property type="term" value="C:cytoplasm"/>
    <property type="evidence" value="ECO:0007669"/>
    <property type="project" value="TreeGrafter"/>
</dbReference>
<dbReference type="PROSITE" id="PS50088">
    <property type="entry name" value="ANK_REPEAT"/>
    <property type="match status" value="10"/>
</dbReference>
<dbReference type="EMBL" id="QGMG01001135">
    <property type="protein sequence ID" value="TVY50444.1"/>
    <property type="molecule type" value="Genomic_DNA"/>
</dbReference>
<keyword evidence="1" id="KW-0677">Repeat</keyword>
<dbReference type="InterPro" id="IPR036770">
    <property type="entry name" value="Ankyrin_rpt-contain_sf"/>
</dbReference>
<feature type="repeat" description="ANK" evidence="3">
    <location>
        <begin position="854"/>
        <end position="886"/>
    </location>
</feature>
<dbReference type="OrthoDB" id="194358at2759"/>
<proteinExistence type="predicted"/>
<evidence type="ECO:0000259" key="5">
    <source>
        <dbReference type="Pfam" id="PF14420"/>
    </source>
</evidence>
<feature type="repeat" description="ANK" evidence="3">
    <location>
        <begin position="978"/>
        <end position="1010"/>
    </location>
</feature>
<dbReference type="AlphaFoldDB" id="A0A7D8UK37"/>
<dbReference type="InterPro" id="IPR002110">
    <property type="entry name" value="Ankyrin_rpt"/>
</dbReference>
<comment type="caution">
    <text evidence="6">The sequence shown here is derived from an EMBL/GenBank/DDBJ whole genome shotgun (WGS) entry which is preliminary data.</text>
</comment>
<feature type="compositionally biased region" description="Acidic residues" evidence="4">
    <location>
        <begin position="1176"/>
        <end position="1198"/>
    </location>
</feature>
<keyword evidence="7" id="KW-1185">Reference proteome</keyword>